<feature type="transmembrane region" description="Helical" evidence="1">
    <location>
        <begin position="12"/>
        <end position="28"/>
    </location>
</feature>
<dbReference type="GO" id="GO:0016747">
    <property type="term" value="F:acyltransferase activity, transferring groups other than amino-acyl groups"/>
    <property type="evidence" value="ECO:0007669"/>
    <property type="project" value="InterPro"/>
</dbReference>
<feature type="transmembrane region" description="Helical" evidence="1">
    <location>
        <begin position="34"/>
        <end position="54"/>
    </location>
</feature>
<keyword evidence="1" id="KW-1133">Transmembrane helix</keyword>
<dbReference type="Proteomes" id="UP000519972">
    <property type="component" value="Unassembled WGS sequence"/>
</dbReference>
<feature type="domain" description="Acyltransferase 3" evidence="2">
    <location>
        <begin position="8"/>
        <end position="160"/>
    </location>
</feature>
<keyword evidence="1" id="KW-0812">Transmembrane</keyword>
<name>A0A7Y3WGD6_9HYPH</name>
<keyword evidence="1" id="KW-0472">Membrane</keyword>
<feature type="transmembrane region" description="Helical" evidence="1">
    <location>
        <begin position="75"/>
        <end position="95"/>
    </location>
</feature>
<dbReference type="AlphaFoldDB" id="A0A7Y3WGD6"/>
<dbReference type="EMBL" id="JABFCN010000045">
    <property type="protein sequence ID" value="NNU39595.1"/>
    <property type="molecule type" value="Genomic_DNA"/>
</dbReference>
<sequence>MSKRNYRPEIDGLRAVAVLPVVLFHGGIGPFHGGFAGVDVFFVISGYLITSIMYPDLVHGTFSFTKFYERRARRILPALFLVMAASIPFAWLSLLPMDMKGFAEGLIGVSLFVSNLVFWKQAGYFDAAAALKPLLHTWSLAVEEQFYIFSAVRLFVRPGRRMPAARSHFGSSLQAPTTSPEFSLRVSVDLQKAPVPTL</sequence>
<evidence type="ECO:0000313" key="4">
    <source>
        <dbReference type="Proteomes" id="UP000519972"/>
    </source>
</evidence>
<evidence type="ECO:0000259" key="2">
    <source>
        <dbReference type="Pfam" id="PF01757"/>
    </source>
</evidence>
<organism evidence="3 4">
    <name type="scientific">Rhizobium sophorae</name>
    <dbReference type="NCBI Taxonomy" id="1535242"/>
    <lineage>
        <taxon>Bacteria</taxon>
        <taxon>Pseudomonadati</taxon>
        <taxon>Pseudomonadota</taxon>
        <taxon>Alphaproteobacteria</taxon>
        <taxon>Hyphomicrobiales</taxon>
        <taxon>Rhizobiaceae</taxon>
        <taxon>Rhizobium/Agrobacterium group</taxon>
        <taxon>Rhizobium</taxon>
    </lineage>
</organism>
<reference evidence="3 4" key="1">
    <citation type="submission" date="2020-02" db="EMBL/GenBank/DDBJ databases">
        <authorList>
            <person name="Sun Q."/>
        </authorList>
    </citation>
    <scope>NUCLEOTIDE SEQUENCE [LARGE SCALE GENOMIC DNA]</scope>
    <source>
        <strain evidence="3 4">CCBAU 03386</strain>
    </source>
</reference>
<evidence type="ECO:0000313" key="3">
    <source>
        <dbReference type="EMBL" id="NNU39595.1"/>
    </source>
</evidence>
<feature type="transmembrane region" description="Helical" evidence="1">
    <location>
        <begin position="101"/>
        <end position="119"/>
    </location>
</feature>
<dbReference type="Pfam" id="PF01757">
    <property type="entry name" value="Acyl_transf_3"/>
    <property type="match status" value="1"/>
</dbReference>
<dbReference type="GO" id="GO:0009103">
    <property type="term" value="P:lipopolysaccharide biosynthetic process"/>
    <property type="evidence" value="ECO:0007669"/>
    <property type="project" value="TreeGrafter"/>
</dbReference>
<dbReference type="PANTHER" id="PTHR23028">
    <property type="entry name" value="ACETYLTRANSFERASE"/>
    <property type="match status" value="1"/>
</dbReference>
<gene>
    <name evidence="3" type="ORF">G9X64_24595</name>
</gene>
<comment type="caution">
    <text evidence="3">The sequence shown here is derived from an EMBL/GenBank/DDBJ whole genome shotgun (WGS) entry which is preliminary data.</text>
</comment>
<dbReference type="GO" id="GO:0016020">
    <property type="term" value="C:membrane"/>
    <property type="evidence" value="ECO:0007669"/>
    <property type="project" value="TreeGrafter"/>
</dbReference>
<dbReference type="PANTHER" id="PTHR23028:SF53">
    <property type="entry name" value="ACYL_TRANSF_3 DOMAIN-CONTAINING PROTEIN"/>
    <property type="match status" value="1"/>
</dbReference>
<keyword evidence="3" id="KW-0012">Acyltransferase</keyword>
<keyword evidence="4" id="KW-1185">Reference proteome</keyword>
<evidence type="ECO:0000256" key="1">
    <source>
        <dbReference type="SAM" id="Phobius"/>
    </source>
</evidence>
<accession>A0A7Y3WGD6</accession>
<keyword evidence="3" id="KW-0808">Transferase</keyword>
<dbReference type="InterPro" id="IPR050879">
    <property type="entry name" value="Acyltransferase_3"/>
</dbReference>
<dbReference type="InterPro" id="IPR002656">
    <property type="entry name" value="Acyl_transf_3_dom"/>
</dbReference>
<protein>
    <submittedName>
        <fullName evidence="3">Acyltransferase</fullName>
    </submittedName>
</protein>
<proteinExistence type="predicted"/>